<dbReference type="EMBL" id="CP012752">
    <property type="protein sequence ID" value="ALG07541.1"/>
    <property type="molecule type" value="Genomic_DNA"/>
</dbReference>
<keyword evidence="8" id="KW-1185">Reference proteome</keyword>
<comment type="cofactor">
    <cofactor evidence="6">
        <name>Zn(2+)</name>
        <dbReference type="ChEBI" id="CHEBI:29105"/>
    </cofactor>
    <text evidence="6">Binds 1 zinc ion per subunit.</text>
</comment>
<proteinExistence type="inferred from homology"/>
<dbReference type="PANTHER" id="PTHR38461">
    <property type="entry name" value="4-DEOXY-L-THREO-5-HEXOSULOSE-URONATE KETOL-ISOMERASE"/>
    <property type="match status" value="1"/>
</dbReference>
<dbReference type="PANTHER" id="PTHR38461:SF1">
    <property type="entry name" value="4-DEOXY-L-THREO-5-HEXOSULOSE-URONATE KETOL-ISOMERASE"/>
    <property type="match status" value="1"/>
</dbReference>
<dbReference type="InterPro" id="IPR007045">
    <property type="entry name" value="KduI"/>
</dbReference>
<name>A0A0N9HRM2_9PSEU</name>
<dbReference type="KEGG" id="kphy:AOZ06_12000"/>
<dbReference type="GO" id="GO:0019698">
    <property type="term" value="P:D-galacturonate catabolic process"/>
    <property type="evidence" value="ECO:0007669"/>
    <property type="project" value="TreeGrafter"/>
</dbReference>
<dbReference type="SUPFAM" id="SSF51182">
    <property type="entry name" value="RmlC-like cupins"/>
    <property type="match status" value="1"/>
</dbReference>
<reference evidence="7 8" key="1">
    <citation type="submission" date="2015-07" db="EMBL/GenBank/DDBJ databases">
        <title>Genome sequencing of Kibdelosporangium phytohabitans.</title>
        <authorList>
            <person name="Qin S."/>
            <person name="Xing K."/>
        </authorList>
    </citation>
    <scope>NUCLEOTIDE SEQUENCE [LARGE SCALE GENOMIC DNA]</scope>
    <source>
        <strain evidence="7 8">KLBMP1111</strain>
    </source>
</reference>
<dbReference type="CDD" id="cd20294">
    <property type="entry name" value="cupin_KduI_N"/>
    <property type="match status" value="1"/>
</dbReference>
<organism evidence="7 8">
    <name type="scientific">Kibdelosporangium phytohabitans</name>
    <dbReference type="NCBI Taxonomy" id="860235"/>
    <lineage>
        <taxon>Bacteria</taxon>
        <taxon>Bacillati</taxon>
        <taxon>Actinomycetota</taxon>
        <taxon>Actinomycetes</taxon>
        <taxon>Pseudonocardiales</taxon>
        <taxon>Pseudonocardiaceae</taxon>
        <taxon>Kibdelosporangium</taxon>
    </lineage>
</organism>
<dbReference type="InterPro" id="IPR011051">
    <property type="entry name" value="RmlC_Cupin_sf"/>
</dbReference>
<dbReference type="InterPro" id="IPR021120">
    <property type="entry name" value="KduI/IolB_isomerase"/>
</dbReference>
<comment type="catalytic activity">
    <reaction evidence="1 6">
        <text>5-dehydro-4-deoxy-D-glucuronate = 3-deoxy-D-glycero-2,5-hexodiulosonate</text>
        <dbReference type="Rhea" id="RHEA:23896"/>
        <dbReference type="ChEBI" id="CHEBI:17117"/>
        <dbReference type="ChEBI" id="CHEBI:29071"/>
        <dbReference type="EC" id="5.3.1.17"/>
    </reaction>
</comment>
<evidence type="ECO:0000256" key="3">
    <source>
        <dbReference type="ARBA" id="ARBA00022723"/>
    </source>
</evidence>
<protein>
    <recommendedName>
        <fullName evidence="6">4-deoxy-L-threo-5-hexosulose-uronate ketol-isomerase</fullName>
        <ecNumber evidence="6">5.3.1.17</ecNumber>
    </recommendedName>
    <alternativeName>
        <fullName evidence="6">5-keto-4-deoxyuronate isomerase</fullName>
    </alternativeName>
    <alternativeName>
        <fullName evidence="6">DKI isomerase</fullName>
    </alternativeName>
</protein>
<dbReference type="HAMAP" id="MF_00687">
    <property type="entry name" value="KduI"/>
    <property type="match status" value="1"/>
</dbReference>
<dbReference type="Gene3D" id="2.60.120.520">
    <property type="entry name" value="pectin degrading enzyme 5-keto 4- deoxyuronate isomerase, domain 1"/>
    <property type="match status" value="1"/>
</dbReference>
<feature type="binding site" evidence="6">
    <location>
        <position position="201"/>
    </location>
    <ligand>
        <name>Zn(2+)</name>
        <dbReference type="ChEBI" id="CHEBI:29105"/>
    </ligand>
</feature>
<keyword evidence="4 6" id="KW-0862">Zinc</keyword>
<evidence type="ECO:0000256" key="1">
    <source>
        <dbReference type="ARBA" id="ARBA00000552"/>
    </source>
</evidence>
<comment type="pathway">
    <text evidence="6">Glycan metabolism; pectin degradation; 2-dehydro-3-deoxy-D-gluconate from pectin: step 4/5.</text>
</comment>
<dbReference type="CDD" id="cd20491">
    <property type="entry name" value="cupin_KduI_C"/>
    <property type="match status" value="1"/>
</dbReference>
<evidence type="ECO:0000256" key="4">
    <source>
        <dbReference type="ARBA" id="ARBA00022833"/>
    </source>
</evidence>
<evidence type="ECO:0000256" key="5">
    <source>
        <dbReference type="ARBA" id="ARBA00023235"/>
    </source>
</evidence>
<dbReference type="STRING" id="860235.AOZ06_12000"/>
<evidence type="ECO:0000313" key="8">
    <source>
        <dbReference type="Proteomes" id="UP000063699"/>
    </source>
</evidence>
<evidence type="ECO:0000313" key="7">
    <source>
        <dbReference type="EMBL" id="ALG07541.1"/>
    </source>
</evidence>
<accession>A0A0N9HRM2</accession>
<comment type="function">
    <text evidence="6">Catalyzes the isomerization of 5-dehydro-4-deoxy-D-glucuronate to 3-deoxy-D-glycero-2,5-hexodiulosonate.</text>
</comment>
<dbReference type="Proteomes" id="UP000063699">
    <property type="component" value="Chromosome"/>
</dbReference>
<feature type="binding site" evidence="6">
    <location>
        <position position="243"/>
    </location>
    <ligand>
        <name>Zn(2+)</name>
        <dbReference type="ChEBI" id="CHEBI:29105"/>
    </ligand>
</feature>
<keyword evidence="5 6" id="KW-0413">Isomerase</keyword>
<dbReference type="Pfam" id="PF04962">
    <property type="entry name" value="KduI"/>
    <property type="match status" value="1"/>
</dbReference>
<dbReference type="InterPro" id="IPR027449">
    <property type="entry name" value="KduI_N"/>
</dbReference>
<dbReference type="EC" id="5.3.1.17" evidence="6"/>
<dbReference type="GO" id="GO:0045490">
    <property type="term" value="P:pectin catabolic process"/>
    <property type="evidence" value="ECO:0007669"/>
    <property type="project" value="UniProtKB-UniRule"/>
</dbReference>
<dbReference type="AlphaFoldDB" id="A0A0N9HRM2"/>
<dbReference type="Gene3D" id="2.60.120.10">
    <property type="entry name" value="Jelly Rolls"/>
    <property type="match status" value="1"/>
</dbReference>
<feature type="binding site" evidence="6">
    <location>
        <position position="194"/>
    </location>
    <ligand>
        <name>Zn(2+)</name>
        <dbReference type="ChEBI" id="CHEBI:29105"/>
    </ligand>
</feature>
<dbReference type="RefSeq" id="WP_054289508.1">
    <property type="nucleotide sequence ID" value="NZ_CP012752.1"/>
</dbReference>
<dbReference type="GO" id="GO:0042840">
    <property type="term" value="P:D-glucuronate catabolic process"/>
    <property type="evidence" value="ECO:0007669"/>
    <property type="project" value="TreeGrafter"/>
</dbReference>
<dbReference type="NCBIfam" id="NF002091">
    <property type="entry name" value="PRK00924.1"/>
    <property type="match status" value="1"/>
</dbReference>
<evidence type="ECO:0000256" key="6">
    <source>
        <dbReference type="HAMAP-Rule" id="MF_00687"/>
    </source>
</evidence>
<evidence type="ECO:0000256" key="2">
    <source>
        <dbReference type="ARBA" id="ARBA00008086"/>
    </source>
</evidence>
<comment type="similarity">
    <text evidence="2 6">Belongs to the KduI family.</text>
</comment>
<gene>
    <name evidence="6" type="primary">kduI</name>
    <name evidence="7" type="ORF">AOZ06_12000</name>
</gene>
<feature type="binding site" evidence="6">
    <location>
        <position position="196"/>
    </location>
    <ligand>
        <name>Zn(2+)</name>
        <dbReference type="ChEBI" id="CHEBI:29105"/>
    </ligand>
</feature>
<sequence>MDVRYSTDPARARGFDTAQLRRHYLVEDLFVPGELRLTHSHDDRVLLGGAVPGTEPLRLEPDDTLRTDHFRERRELAAFCVDGRGAVICDGTAYELERGDLVHVGRGAREVAFASRDADNPARFHLASAPAHRRLPTTVVRSADVAPVGLGTPASANEGTIRRYIDGTPVESCQLMLGWTKPAPGSVWNTMPAHTHTRRTECYFYFGLDDEAMVVHLLGEPDETRHVIVRNEQAVISPSWSVHSGAATGAYSFIWFMAGENYRFDDMDHVAMADLR</sequence>
<dbReference type="GO" id="GO:0008697">
    <property type="term" value="F:4-deoxy-L-threo-5-hexosulose-uronate ketol-isomerase activity"/>
    <property type="evidence" value="ECO:0007669"/>
    <property type="project" value="UniProtKB-UniRule"/>
</dbReference>
<keyword evidence="3 6" id="KW-0479">Metal-binding</keyword>
<dbReference type="GO" id="GO:0008270">
    <property type="term" value="F:zinc ion binding"/>
    <property type="evidence" value="ECO:0007669"/>
    <property type="project" value="UniProtKB-UniRule"/>
</dbReference>
<dbReference type="UniPathway" id="UPA00545">
    <property type="reaction ID" value="UER00826"/>
</dbReference>
<dbReference type="InterPro" id="IPR014710">
    <property type="entry name" value="RmlC-like_jellyroll"/>
</dbReference>
<dbReference type="OrthoDB" id="9770644at2"/>